<protein>
    <submittedName>
        <fullName evidence="1">Uncharacterized protein</fullName>
    </submittedName>
</protein>
<accession>A0ABP0K4B4</accession>
<evidence type="ECO:0000313" key="2">
    <source>
        <dbReference type="Proteomes" id="UP001642484"/>
    </source>
</evidence>
<comment type="caution">
    <text evidence="1">The sequence shown here is derived from an EMBL/GenBank/DDBJ whole genome shotgun (WGS) entry which is preliminary data.</text>
</comment>
<dbReference type="Proteomes" id="UP001642484">
    <property type="component" value="Unassembled WGS sequence"/>
</dbReference>
<organism evidence="1 2">
    <name type="scientific">Durusdinium trenchii</name>
    <dbReference type="NCBI Taxonomy" id="1381693"/>
    <lineage>
        <taxon>Eukaryota</taxon>
        <taxon>Sar</taxon>
        <taxon>Alveolata</taxon>
        <taxon>Dinophyceae</taxon>
        <taxon>Suessiales</taxon>
        <taxon>Symbiodiniaceae</taxon>
        <taxon>Durusdinium</taxon>
    </lineage>
</organism>
<reference evidence="1 2" key="1">
    <citation type="submission" date="2024-02" db="EMBL/GenBank/DDBJ databases">
        <authorList>
            <person name="Chen Y."/>
            <person name="Shah S."/>
            <person name="Dougan E. K."/>
            <person name="Thang M."/>
            <person name="Chan C."/>
        </authorList>
    </citation>
    <scope>NUCLEOTIDE SEQUENCE [LARGE SCALE GENOMIC DNA]</scope>
</reference>
<evidence type="ECO:0000313" key="1">
    <source>
        <dbReference type="EMBL" id="CAK9021007.1"/>
    </source>
</evidence>
<proteinExistence type="predicted"/>
<gene>
    <name evidence="1" type="ORF">CCMP2556_LOCUS14289</name>
</gene>
<sequence>MLSFNHGGGHPVRRCTPIVCLLCSPGRLADREGLHERLLPETSPTCNAVPSQWDGAVEQDWVEIYTKGGGGLIGVPIGFALSSLPSCALPLCESLGLATWRPFSCLCPITLRAFGLLVLDGVLSGSRSIGRGYFIECLGSWEGSPAAHYNARQHV</sequence>
<name>A0ABP0K4B4_9DINO</name>
<keyword evidence="2" id="KW-1185">Reference proteome</keyword>
<dbReference type="EMBL" id="CAXAMN010007269">
    <property type="protein sequence ID" value="CAK9021007.1"/>
    <property type="molecule type" value="Genomic_DNA"/>
</dbReference>